<comment type="subcellular location">
    <subcellularLocation>
        <location evidence="1">Nucleus</location>
    </subcellularLocation>
</comment>
<dbReference type="Proteomes" id="UP001651158">
    <property type="component" value="Unassembled WGS sequence"/>
</dbReference>
<name>A0ABR4Q649_9CEST</name>
<keyword evidence="2" id="KW-0235">DNA replication</keyword>
<keyword evidence="8" id="KW-1185">Reference proteome</keyword>
<evidence type="ECO:0000313" key="7">
    <source>
        <dbReference type="EMBL" id="KAL5105041.1"/>
    </source>
</evidence>
<organism evidence="7 8">
    <name type="scientific">Taenia crassiceps</name>
    <dbReference type="NCBI Taxonomy" id="6207"/>
    <lineage>
        <taxon>Eukaryota</taxon>
        <taxon>Metazoa</taxon>
        <taxon>Spiralia</taxon>
        <taxon>Lophotrochozoa</taxon>
        <taxon>Platyhelminthes</taxon>
        <taxon>Cestoda</taxon>
        <taxon>Eucestoda</taxon>
        <taxon>Cyclophyllidea</taxon>
        <taxon>Taeniidae</taxon>
        <taxon>Taenia</taxon>
    </lineage>
</organism>
<evidence type="ECO:0000313" key="8">
    <source>
        <dbReference type="Proteomes" id="UP001651158"/>
    </source>
</evidence>
<keyword evidence="4" id="KW-0539">Nucleus</keyword>
<evidence type="ECO:0000256" key="1">
    <source>
        <dbReference type="ARBA" id="ARBA00004123"/>
    </source>
</evidence>
<evidence type="ECO:0000256" key="2">
    <source>
        <dbReference type="ARBA" id="ARBA00022705"/>
    </source>
</evidence>
<comment type="caution">
    <text evidence="7">The sequence shown here is derived from an EMBL/GenBank/DDBJ whole genome shotgun (WGS) entry which is preliminary data.</text>
</comment>
<dbReference type="InterPro" id="IPR018607">
    <property type="entry name" value="Ctf8"/>
</dbReference>
<reference evidence="7 8" key="1">
    <citation type="journal article" date="2022" name="Front. Cell. Infect. Microbiol.">
        <title>The Genomes of Two Strains of Taenia crassiceps the Animal Model for the Study of Human Cysticercosis.</title>
        <authorList>
            <person name="Bobes R.J."/>
            <person name="Estrada K."/>
            <person name="Rios-Valencia D.G."/>
            <person name="Calderon-Gallegos A."/>
            <person name="de la Torre P."/>
            <person name="Carrero J.C."/>
            <person name="Sanchez-Flores A."/>
            <person name="Laclette J.P."/>
        </authorList>
    </citation>
    <scope>NUCLEOTIDE SEQUENCE [LARGE SCALE GENOMIC DNA]</scope>
    <source>
        <strain evidence="7">WFUcys</strain>
    </source>
</reference>
<keyword evidence="3" id="KW-0238">DNA-binding</keyword>
<sequence>MTLTLACPPIMYWTQPLCVEEWGLIELQGELIDKTDGHLNGKVIGDLHFTLKNEPVFIIGHHILHGEVVRLPKPLAVLRRAQNNSQTEVVITAVIRQKLLFRSRPDPIIWIKKS</sequence>
<dbReference type="EMBL" id="JAKROA010000010">
    <property type="protein sequence ID" value="KAL5105041.1"/>
    <property type="molecule type" value="Genomic_DNA"/>
</dbReference>
<comment type="similarity">
    <text evidence="6">Belongs to the CTF8 family.</text>
</comment>
<gene>
    <name evidence="7" type="ORF">TcWFU_009954</name>
</gene>
<evidence type="ECO:0008006" key="9">
    <source>
        <dbReference type="Google" id="ProtNLM"/>
    </source>
</evidence>
<evidence type="ECO:0000256" key="4">
    <source>
        <dbReference type="ARBA" id="ARBA00023242"/>
    </source>
</evidence>
<keyword evidence="5" id="KW-0131">Cell cycle</keyword>
<proteinExistence type="inferred from homology"/>
<evidence type="ECO:0000256" key="6">
    <source>
        <dbReference type="ARBA" id="ARBA00038447"/>
    </source>
</evidence>
<accession>A0ABR4Q649</accession>
<evidence type="ECO:0000256" key="5">
    <source>
        <dbReference type="ARBA" id="ARBA00023306"/>
    </source>
</evidence>
<dbReference type="Pfam" id="PF09696">
    <property type="entry name" value="Ctf8"/>
    <property type="match status" value="1"/>
</dbReference>
<dbReference type="PANTHER" id="PTHR28605">
    <property type="entry name" value="CTF8, CHROMOSOME TRANSMISSION FIDELITY FACTOR 8 HOMOLOG (S. CEREVISIAE)"/>
    <property type="match status" value="1"/>
</dbReference>
<dbReference type="PANTHER" id="PTHR28605:SF1">
    <property type="entry name" value="CHROMOSOME TRANSMISSION FIDELITY FACTOR 8"/>
    <property type="match status" value="1"/>
</dbReference>
<protein>
    <recommendedName>
        <fullName evidence="9">Chromosome transmission fidelity protein 8</fullName>
    </recommendedName>
</protein>
<evidence type="ECO:0000256" key="3">
    <source>
        <dbReference type="ARBA" id="ARBA00023125"/>
    </source>
</evidence>